<evidence type="ECO:0000313" key="9">
    <source>
        <dbReference type="Proteomes" id="UP000634136"/>
    </source>
</evidence>
<comment type="caution">
    <text evidence="8">The sequence shown here is derived from an EMBL/GenBank/DDBJ whole genome shotgun (WGS) entry which is preliminary data.</text>
</comment>
<feature type="chain" id="PRO_5032849794" evidence="7">
    <location>
        <begin position="23"/>
        <end position="106"/>
    </location>
</feature>
<gene>
    <name evidence="8" type="ORF">G2W53_023055</name>
</gene>
<keyword evidence="4" id="KW-0372">Hormone</keyword>
<dbReference type="Pfam" id="PF05498">
    <property type="entry name" value="RALF"/>
    <property type="match status" value="1"/>
</dbReference>
<organism evidence="8 9">
    <name type="scientific">Senna tora</name>
    <dbReference type="NCBI Taxonomy" id="362788"/>
    <lineage>
        <taxon>Eukaryota</taxon>
        <taxon>Viridiplantae</taxon>
        <taxon>Streptophyta</taxon>
        <taxon>Embryophyta</taxon>
        <taxon>Tracheophyta</taxon>
        <taxon>Spermatophyta</taxon>
        <taxon>Magnoliopsida</taxon>
        <taxon>eudicotyledons</taxon>
        <taxon>Gunneridae</taxon>
        <taxon>Pentapetalae</taxon>
        <taxon>rosids</taxon>
        <taxon>fabids</taxon>
        <taxon>Fabales</taxon>
        <taxon>Fabaceae</taxon>
        <taxon>Caesalpinioideae</taxon>
        <taxon>Cassia clade</taxon>
        <taxon>Senna</taxon>
    </lineage>
</organism>
<comment type="subcellular location">
    <subcellularLocation>
        <location evidence="1">Secreted</location>
    </subcellularLocation>
</comment>
<dbReference type="Proteomes" id="UP000634136">
    <property type="component" value="Unassembled WGS sequence"/>
</dbReference>
<evidence type="ECO:0000256" key="6">
    <source>
        <dbReference type="ARBA" id="ARBA00023157"/>
    </source>
</evidence>
<evidence type="ECO:0000256" key="2">
    <source>
        <dbReference type="ARBA" id="ARBA00009178"/>
    </source>
</evidence>
<proteinExistence type="inferred from homology"/>
<evidence type="ECO:0000313" key="8">
    <source>
        <dbReference type="EMBL" id="KAF7824911.1"/>
    </source>
</evidence>
<dbReference type="GO" id="GO:0009506">
    <property type="term" value="C:plasmodesma"/>
    <property type="evidence" value="ECO:0007669"/>
    <property type="project" value="TreeGrafter"/>
</dbReference>
<protein>
    <submittedName>
        <fullName evidence="8">Protein RALF-like 19</fullName>
    </submittedName>
</protein>
<comment type="similarity">
    <text evidence="2">Belongs to the plant rapid alkalinization factor (RALF) family.</text>
</comment>
<reference evidence="8" key="1">
    <citation type="submission" date="2020-09" db="EMBL/GenBank/DDBJ databases">
        <title>Genome-Enabled Discovery of Anthraquinone Biosynthesis in Senna tora.</title>
        <authorList>
            <person name="Kang S.-H."/>
            <person name="Pandey R.P."/>
            <person name="Lee C.-M."/>
            <person name="Sim J.-S."/>
            <person name="Jeong J.-T."/>
            <person name="Choi B.-S."/>
            <person name="Jung M."/>
            <person name="Ginzburg D."/>
            <person name="Zhao K."/>
            <person name="Won S.Y."/>
            <person name="Oh T.-J."/>
            <person name="Yu Y."/>
            <person name="Kim N.-H."/>
            <person name="Lee O.R."/>
            <person name="Lee T.-H."/>
            <person name="Bashyal P."/>
            <person name="Kim T.-S."/>
            <person name="Lee W.-H."/>
            <person name="Kawkins C."/>
            <person name="Kim C.-K."/>
            <person name="Kim J.S."/>
            <person name="Ahn B.O."/>
            <person name="Rhee S.Y."/>
            <person name="Sohng J.K."/>
        </authorList>
    </citation>
    <scope>NUCLEOTIDE SEQUENCE</scope>
    <source>
        <tissue evidence="8">Leaf</tissue>
    </source>
</reference>
<dbReference type="EMBL" id="JAAIUW010000007">
    <property type="protein sequence ID" value="KAF7824911.1"/>
    <property type="molecule type" value="Genomic_DNA"/>
</dbReference>
<evidence type="ECO:0000256" key="1">
    <source>
        <dbReference type="ARBA" id="ARBA00004613"/>
    </source>
</evidence>
<dbReference type="GO" id="GO:0005179">
    <property type="term" value="F:hormone activity"/>
    <property type="evidence" value="ECO:0007669"/>
    <property type="project" value="UniProtKB-KW"/>
</dbReference>
<dbReference type="GO" id="GO:0040008">
    <property type="term" value="P:regulation of growth"/>
    <property type="evidence" value="ECO:0007669"/>
    <property type="project" value="UniProtKB-ARBA"/>
</dbReference>
<keyword evidence="6" id="KW-1015">Disulfide bond</keyword>
<feature type="signal peptide" evidence="7">
    <location>
        <begin position="1"/>
        <end position="22"/>
    </location>
</feature>
<name>A0A834TQ48_9FABA</name>
<evidence type="ECO:0000256" key="4">
    <source>
        <dbReference type="ARBA" id="ARBA00022702"/>
    </source>
</evidence>
<evidence type="ECO:0000256" key="3">
    <source>
        <dbReference type="ARBA" id="ARBA00022525"/>
    </source>
</evidence>
<dbReference type="GO" id="GO:0019722">
    <property type="term" value="P:calcium-mediated signaling"/>
    <property type="evidence" value="ECO:0007669"/>
    <property type="project" value="TreeGrafter"/>
</dbReference>
<dbReference type="PANTHER" id="PTHR33136">
    <property type="entry name" value="RAPID ALKALINIZATION FACTOR-LIKE"/>
    <property type="match status" value="1"/>
</dbReference>
<dbReference type="AlphaFoldDB" id="A0A834TQ48"/>
<dbReference type="OrthoDB" id="1863600at2759"/>
<dbReference type="PANTHER" id="PTHR33136:SF89">
    <property type="entry name" value="PROTEIN RALF-LIKE 19"/>
    <property type="match status" value="1"/>
</dbReference>
<keyword evidence="5 7" id="KW-0732">Signal</keyword>
<evidence type="ECO:0000256" key="7">
    <source>
        <dbReference type="SAM" id="SignalP"/>
    </source>
</evidence>
<sequence length="106" mass="12093">MEFKPWLVLLVLALAVMVMAEASSSVHDMGLHRTVEESIGEDGEMLSESTRRTLRVARYLSYNALKANKIPCGQRGRSYYNCNARQRANPYNRGCSVITNCYRWTD</sequence>
<dbReference type="InterPro" id="IPR008801">
    <property type="entry name" value="RALF"/>
</dbReference>
<keyword evidence="3" id="KW-0964">Secreted</keyword>
<dbReference type="GO" id="GO:0005576">
    <property type="term" value="C:extracellular region"/>
    <property type="evidence" value="ECO:0007669"/>
    <property type="project" value="UniProtKB-SubCell"/>
</dbReference>
<keyword evidence="9" id="KW-1185">Reference proteome</keyword>
<accession>A0A834TQ48</accession>
<evidence type="ECO:0000256" key="5">
    <source>
        <dbReference type="ARBA" id="ARBA00022729"/>
    </source>
</evidence>